<sequence length="461" mass="51041">MARFSFYNPHENSSRALVVAVETPSAACDFTTQESLSELSHLAETLNITTVGKLVQKLVAPVHSTYIGSGKLLELKHMAQSLMCDFIIFDDELSPSQQSNICHAVGKSFQVIDRCSLILDIFAAHATTKEGKLQVKLAHMQYMLPRLKGMWSHLLGEQTRGGIGSRFGQGESQLEIDRRLSREKIAHVKQQLAALEIQRKVQRSIRSSSPLYKIALVGYTNAGKSTLLNRISHSSTYVKDELFATLDSTTRSITLPDTRRAVLSDTVGFIQKLPTELIDAFKSTLLDVVSADLLLCVVDVSSAHAEKEMNVVLSILNDIGAGSIPYLIVANKIDRIASNSYAHASEHEVSPCVEYLTPSNSSSAHTQPNELALFNSIDPTNVAYISAETGQGIETLLQMISHKLMSQETYMVLHVAYKDSSFISLIHTYGRVVHETYDEQGTQLCVYVPRKLVERLKPFEL</sequence>
<dbReference type="InterPro" id="IPR042108">
    <property type="entry name" value="GTPase_HflX_N_sf"/>
</dbReference>
<dbReference type="NCBIfam" id="TIGR03156">
    <property type="entry name" value="GTP_HflX"/>
    <property type="match status" value="1"/>
</dbReference>
<dbReference type="Pfam" id="PF13167">
    <property type="entry name" value="GTP-bdg_N"/>
    <property type="match status" value="1"/>
</dbReference>
<dbReference type="OrthoDB" id="9812272at2"/>
<evidence type="ECO:0000256" key="8">
    <source>
        <dbReference type="PIRSR" id="PIRSR006809-2"/>
    </source>
</evidence>
<keyword evidence="11" id="KW-1185">Reference proteome</keyword>
<keyword evidence="4 8" id="KW-0460">Magnesium</keyword>
<dbReference type="GO" id="GO:0005737">
    <property type="term" value="C:cytoplasm"/>
    <property type="evidence" value="ECO:0007669"/>
    <property type="project" value="UniProtKB-SubCell"/>
</dbReference>
<evidence type="ECO:0000313" key="11">
    <source>
        <dbReference type="Proteomes" id="UP000005947"/>
    </source>
</evidence>
<dbReference type="AlphaFoldDB" id="F1T516"/>
<comment type="subunit">
    <text evidence="6">Monomer. Associates with the 50S ribosomal subunit.</text>
</comment>
<evidence type="ECO:0000256" key="4">
    <source>
        <dbReference type="ARBA" id="ARBA00022842"/>
    </source>
</evidence>
<keyword evidence="1 6" id="KW-0963">Cytoplasm</keyword>
<keyword evidence="5 6" id="KW-0342">GTP-binding</keyword>
<dbReference type="PANTHER" id="PTHR10229">
    <property type="entry name" value="GTP-BINDING PROTEIN HFLX"/>
    <property type="match status" value="1"/>
</dbReference>
<proteinExistence type="inferred from homology"/>
<feature type="binding site" evidence="7">
    <location>
        <begin position="218"/>
        <end position="225"/>
    </location>
    <ligand>
        <name>GTP</name>
        <dbReference type="ChEBI" id="CHEBI:37565"/>
    </ligand>
</feature>
<dbReference type="PRINTS" id="PR00449">
    <property type="entry name" value="RASTRNSFRMNG"/>
</dbReference>
<organism evidence="10 11">
    <name type="scientific">Fannyhessea vaginae DSM 15829</name>
    <dbReference type="NCBI Taxonomy" id="525256"/>
    <lineage>
        <taxon>Bacteria</taxon>
        <taxon>Bacillati</taxon>
        <taxon>Actinomycetota</taxon>
        <taxon>Coriobacteriia</taxon>
        <taxon>Coriobacteriales</taxon>
        <taxon>Atopobiaceae</taxon>
        <taxon>Fannyhessea</taxon>
    </lineage>
</organism>
<dbReference type="InterPro" id="IPR030394">
    <property type="entry name" value="G_HFLX_dom"/>
</dbReference>
<keyword evidence="2 8" id="KW-0479">Metal-binding</keyword>
<protein>
    <recommendedName>
        <fullName evidence="6">GTPase HflX</fullName>
    </recommendedName>
    <alternativeName>
        <fullName evidence="6">GTP-binding protein HflX</fullName>
    </alternativeName>
</protein>
<evidence type="ECO:0000256" key="2">
    <source>
        <dbReference type="ARBA" id="ARBA00022723"/>
    </source>
</evidence>
<dbReference type="GeneID" id="93210330"/>
<dbReference type="Gene3D" id="3.40.50.11060">
    <property type="entry name" value="GTPase HflX, N-terminal domain"/>
    <property type="match status" value="1"/>
</dbReference>
<dbReference type="InterPro" id="IPR025121">
    <property type="entry name" value="GTPase_HflX_N"/>
</dbReference>
<dbReference type="eggNOG" id="COG2262">
    <property type="taxonomic scope" value="Bacteria"/>
</dbReference>
<dbReference type="SUPFAM" id="SSF52540">
    <property type="entry name" value="P-loop containing nucleoside triphosphate hydrolases"/>
    <property type="match status" value="1"/>
</dbReference>
<feature type="binding site" evidence="7">
    <location>
        <begin position="265"/>
        <end position="268"/>
    </location>
    <ligand>
        <name>GTP</name>
        <dbReference type="ChEBI" id="CHEBI:37565"/>
    </ligand>
</feature>
<evidence type="ECO:0000256" key="5">
    <source>
        <dbReference type="ARBA" id="ARBA00023134"/>
    </source>
</evidence>
<dbReference type="Pfam" id="PF16360">
    <property type="entry name" value="GTP-bdg_M"/>
    <property type="match status" value="1"/>
</dbReference>
<evidence type="ECO:0000256" key="3">
    <source>
        <dbReference type="ARBA" id="ARBA00022741"/>
    </source>
</evidence>
<dbReference type="Proteomes" id="UP000005947">
    <property type="component" value="Unassembled WGS sequence"/>
</dbReference>
<dbReference type="PIRSF" id="PIRSF006809">
    <property type="entry name" value="GTP-binding_hflX_prd"/>
    <property type="match status" value="1"/>
</dbReference>
<comment type="cofactor">
    <cofactor evidence="8">
        <name>Mg(2+)</name>
        <dbReference type="ChEBI" id="CHEBI:18420"/>
    </cofactor>
</comment>
<comment type="caution">
    <text evidence="10">The sequence shown here is derived from an EMBL/GenBank/DDBJ whole genome shotgun (WGS) entry which is preliminary data.</text>
</comment>
<dbReference type="CDD" id="cd01878">
    <property type="entry name" value="HflX"/>
    <property type="match status" value="1"/>
</dbReference>
<dbReference type="Gene3D" id="3.40.50.300">
    <property type="entry name" value="P-loop containing nucleotide triphosphate hydrolases"/>
    <property type="match status" value="1"/>
</dbReference>
<dbReference type="InterPro" id="IPR006073">
    <property type="entry name" value="GTP-bd"/>
</dbReference>
<keyword evidence="3 6" id="KW-0547">Nucleotide-binding</keyword>
<dbReference type="InterPro" id="IPR032305">
    <property type="entry name" value="GTP-bd_M"/>
</dbReference>
<dbReference type="InterPro" id="IPR027417">
    <property type="entry name" value="P-loop_NTPase"/>
</dbReference>
<dbReference type="FunFam" id="3.40.50.11060:FF:000001">
    <property type="entry name" value="GTPase HflX"/>
    <property type="match status" value="1"/>
</dbReference>
<dbReference type="HAMAP" id="MF_00900">
    <property type="entry name" value="GTPase_HflX"/>
    <property type="match status" value="1"/>
</dbReference>
<gene>
    <name evidence="6 10" type="primary">hflX</name>
    <name evidence="10" type="ORF">HMPREF0091_10729</name>
</gene>
<evidence type="ECO:0000313" key="10">
    <source>
        <dbReference type="EMBL" id="EGF23782.1"/>
    </source>
</evidence>
<feature type="binding site" evidence="8">
    <location>
        <position position="245"/>
    </location>
    <ligand>
        <name>Mg(2+)</name>
        <dbReference type="ChEBI" id="CHEBI:18420"/>
    </ligand>
</feature>
<comment type="subcellular location">
    <subcellularLocation>
        <location evidence="6">Cytoplasm</location>
    </subcellularLocation>
    <text evidence="6">May associate with membranes.</text>
</comment>
<dbReference type="InterPro" id="IPR016496">
    <property type="entry name" value="GTPase_HflX"/>
</dbReference>
<feature type="domain" description="Hflx-type G" evidence="9">
    <location>
        <begin position="212"/>
        <end position="336"/>
    </location>
</feature>
<dbReference type="GO" id="GO:0043022">
    <property type="term" value="F:ribosome binding"/>
    <property type="evidence" value="ECO:0007669"/>
    <property type="project" value="TreeGrafter"/>
</dbReference>
<dbReference type="RefSeq" id="WP_006302911.1">
    <property type="nucleotide sequence ID" value="NZ_ACGK02000001.1"/>
</dbReference>
<reference evidence="10 11" key="1">
    <citation type="submission" date="2011-02" db="EMBL/GenBank/DDBJ databases">
        <authorList>
            <person name="Muzny D."/>
            <person name="Qin X."/>
            <person name="Buhay C."/>
            <person name="Dugan-Rocha S."/>
            <person name="Ding Y."/>
            <person name="Chen G."/>
            <person name="Hawes A."/>
            <person name="Holder M."/>
            <person name="Jhangiani S."/>
            <person name="Johnson A."/>
            <person name="Khan Z."/>
            <person name="Li Z."/>
            <person name="Liu W."/>
            <person name="Liu X."/>
            <person name="Perez L."/>
            <person name="Shen H."/>
            <person name="Wang Q."/>
            <person name="Watt J."/>
            <person name="Xi L."/>
            <person name="Xin Y."/>
            <person name="Zhou J."/>
            <person name="Deng J."/>
            <person name="Jiang H."/>
            <person name="Liu Y."/>
            <person name="Qu J."/>
            <person name="Song X.-Z."/>
            <person name="Zhang L."/>
            <person name="Villasana D."/>
            <person name="Johnson A."/>
            <person name="Liu J."/>
            <person name="Liyanage D."/>
            <person name="Lorensuhewa L."/>
            <person name="Robinson T."/>
            <person name="Song A."/>
            <person name="Song B.-B."/>
            <person name="Dinh H."/>
            <person name="Thornton R."/>
            <person name="Coyle M."/>
            <person name="Francisco L."/>
            <person name="Jackson L."/>
            <person name="Javaid M."/>
            <person name="Korchina V."/>
            <person name="Kovar C."/>
            <person name="Mata R."/>
            <person name="Mathew T."/>
            <person name="Ngo R."/>
            <person name="Nguyen L."/>
            <person name="Nguyen N."/>
            <person name="Okwuonu G."/>
            <person name="Ongeri F."/>
            <person name="Pham C."/>
            <person name="Simmons D."/>
            <person name="Wilczek-Boney K."/>
            <person name="Hale W."/>
            <person name="Jakkamsetti A."/>
            <person name="Pham P."/>
            <person name="Ruth R."/>
            <person name="San Lucas F."/>
            <person name="Warren J."/>
            <person name="Zhang J."/>
            <person name="Zhao Z."/>
            <person name="Zhou C."/>
            <person name="Zhu D."/>
            <person name="Lee S."/>
            <person name="Bess C."/>
            <person name="Blankenburg K."/>
            <person name="Forbes L."/>
            <person name="Fu Q."/>
            <person name="Gubbala S."/>
            <person name="Hirani K."/>
            <person name="Jayaseelan J.C."/>
            <person name="Lara F."/>
            <person name="Munidasa M."/>
            <person name="Palculict T."/>
            <person name="Patil S."/>
            <person name="Pu L.-L."/>
            <person name="Saada N."/>
            <person name="Tang L."/>
            <person name="Weissenberger G."/>
            <person name="Zhu Y."/>
            <person name="Hemphill L."/>
            <person name="Shang Y."/>
            <person name="Youmans B."/>
            <person name="Ayvaz T."/>
            <person name="Ross M."/>
            <person name="Santibanez J."/>
            <person name="Aqrawi P."/>
            <person name="Gross S."/>
            <person name="Joshi V."/>
            <person name="Fowler G."/>
            <person name="Nazareth L."/>
            <person name="Reid J."/>
            <person name="Worley K."/>
            <person name="Petrosino J."/>
            <person name="Highlander S."/>
            <person name="Gibbs R."/>
        </authorList>
    </citation>
    <scope>NUCLEOTIDE SEQUENCE [LARGE SCALE GENOMIC DNA]</scope>
    <source>
        <strain evidence="10 11">DSM 15829</strain>
    </source>
</reference>
<comment type="similarity">
    <text evidence="6">Belongs to the TRAFAC class OBG-HflX-like GTPase superfamily. HflX GTPase family.</text>
</comment>
<feature type="binding site" evidence="7">
    <location>
        <begin position="243"/>
        <end position="247"/>
    </location>
    <ligand>
        <name>GTP</name>
        <dbReference type="ChEBI" id="CHEBI:37565"/>
    </ligand>
</feature>
<dbReference type="Gene3D" id="6.10.250.2860">
    <property type="match status" value="1"/>
</dbReference>
<dbReference type="GO" id="GO:0003924">
    <property type="term" value="F:GTPase activity"/>
    <property type="evidence" value="ECO:0007669"/>
    <property type="project" value="UniProtKB-UniRule"/>
</dbReference>
<feature type="binding site" evidence="8">
    <location>
        <position position="225"/>
    </location>
    <ligand>
        <name>Mg(2+)</name>
        <dbReference type="ChEBI" id="CHEBI:18420"/>
    </ligand>
</feature>
<accession>F1T516</accession>
<dbReference type="GO" id="GO:0046872">
    <property type="term" value="F:metal ion binding"/>
    <property type="evidence" value="ECO:0007669"/>
    <property type="project" value="UniProtKB-KW"/>
</dbReference>
<evidence type="ECO:0000256" key="6">
    <source>
        <dbReference type="HAMAP-Rule" id="MF_00900"/>
    </source>
</evidence>
<comment type="function">
    <text evidence="6">GTPase that associates with the 50S ribosomal subunit and may have a role during protein synthesis or ribosome biogenesis.</text>
</comment>
<evidence type="ECO:0000256" key="7">
    <source>
        <dbReference type="PIRSR" id="PIRSR006809-1"/>
    </source>
</evidence>
<feature type="binding site" evidence="7">
    <location>
        <begin position="331"/>
        <end position="334"/>
    </location>
    <ligand>
        <name>GTP</name>
        <dbReference type="ChEBI" id="CHEBI:37565"/>
    </ligand>
</feature>
<dbReference type="PANTHER" id="PTHR10229:SF0">
    <property type="entry name" value="GTP-BINDING PROTEIN 6-RELATED"/>
    <property type="match status" value="1"/>
</dbReference>
<evidence type="ECO:0000259" key="9">
    <source>
        <dbReference type="PROSITE" id="PS51705"/>
    </source>
</evidence>
<name>F1T516_9ACTN</name>
<dbReference type="Pfam" id="PF01926">
    <property type="entry name" value="MMR_HSR1"/>
    <property type="match status" value="1"/>
</dbReference>
<dbReference type="EMBL" id="ACGK02000001">
    <property type="protein sequence ID" value="EGF23782.1"/>
    <property type="molecule type" value="Genomic_DNA"/>
</dbReference>
<dbReference type="PROSITE" id="PS51705">
    <property type="entry name" value="G_HFLX"/>
    <property type="match status" value="1"/>
</dbReference>
<evidence type="ECO:0000256" key="1">
    <source>
        <dbReference type="ARBA" id="ARBA00022490"/>
    </source>
</evidence>
<dbReference type="GO" id="GO:0005525">
    <property type="term" value="F:GTP binding"/>
    <property type="evidence" value="ECO:0007669"/>
    <property type="project" value="UniProtKB-UniRule"/>
</dbReference>